<dbReference type="GeneID" id="92716455"/>
<dbReference type="SMART" id="SM01208">
    <property type="entry name" value="G5"/>
    <property type="match status" value="1"/>
</dbReference>
<proteinExistence type="predicted"/>
<evidence type="ECO:0000313" key="5">
    <source>
        <dbReference type="Proteomes" id="UP000320585"/>
    </source>
</evidence>
<dbReference type="EMBL" id="AP019697">
    <property type="protein sequence ID" value="BBK25294.1"/>
    <property type="molecule type" value="Genomic_DNA"/>
</dbReference>
<dbReference type="InterPro" id="IPR059180">
    <property type="entry name" value="3D_YorM"/>
</dbReference>
<dbReference type="SUPFAM" id="SSF50685">
    <property type="entry name" value="Barwin-like endoglucanases"/>
    <property type="match status" value="1"/>
</dbReference>
<dbReference type="InterPro" id="IPR036908">
    <property type="entry name" value="RlpA-like_sf"/>
</dbReference>
<dbReference type="InterPro" id="IPR010611">
    <property type="entry name" value="3D_dom"/>
</dbReference>
<dbReference type="Proteomes" id="UP000320585">
    <property type="component" value="Chromosome"/>
</dbReference>
<dbReference type="Gene3D" id="2.20.230.10">
    <property type="entry name" value="Resuscitation-promoting factor rpfb"/>
    <property type="match status" value="1"/>
</dbReference>
<name>A0A8D4UUM1_9FIRM</name>
<keyword evidence="5" id="KW-1185">Reference proteome</keyword>
<reference evidence="5" key="1">
    <citation type="submission" date="2019-05" db="EMBL/GenBank/DDBJ databases">
        <title>Complete genome sequencing of Dialister sp. strain 5BBH33.</title>
        <authorList>
            <person name="Sakamoto M."/>
            <person name="Murakami T."/>
            <person name="Mori H."/>
        </authorList>
    </citation>
    <scope>NUCLEOTIDE SEQUENCE [LARGE SCALE GENOMIC DNA]</scope>
    <source>
        <strain evidence="5">5BBH33</strain>
    </source>
</reference>
<dbReference type="GO" id="GO:0004553">
    <property type="term" value="F:hydrolase activity, hydrolyzing O-glycosyl compounds"/>
    <property type="evidence" value="ECO:0007669"/>
    <property type="project" value="InterPro"/>
</dbReference>
<sequence>MKTSTLIKAKRTIAGSLLLIAAFSQTDMALAAFGFGNTDEAKVVTVYDEKGKQVITTNATSFKRVLSDLDVSLNSYDKYWTSTDEVSNGSMVVVERAVPVTIIEDGKSKVVYTTQQTVQGVVDDAGYNWKKMMPMEDGMTKVKSGMQIHVVPYTVKRLKRTETMPVTYRKWYDGGLSSDATVVVQEGTPGKREVEVEEILSGGKVIKTNIIRSNVISRGTPGMAKTGNPEGAVGWVTTMHASAYHPSDGDGYGITATGTKAGHGTVAVDPSVIPLGSKVFIPNYGEAVAADTGGAIVGNRIDLCMDTFQECYSFGRRDVEVFVNY</sequence>
<dbReference type="Pfam" id="PF03990">
    <property type="entry name" value="DUF348"/>
    <property type="match status" value="1"/>
</dbReference>
<dbReference type="KEGG" id="dho:Dia5BBH33_12290"/>
<evidence type="ECO:0000256" key="2">
    <source>
        <dbReference type="SAM" id="SignalP"/>
    </source>
</evidence>
<dbReference type="AlphaFoldDB" id="A0A8D4UUM1"/>
<dbReference type="RefSeq" id="WP_162849336.1">
    <property type="nucleotide sequence ID" value="NZ_AP019697.1"/>
</dbReference>
<evidence type="ECO:0000256" key="1">
    <source>
        <dbReference type="ARBA" id="ARBA00022729"/>
    </source>
</evidence>
<dbReference type="Gene3D" id="2.40.40.10">
    <property type="entry name" value="RlpA-like domain"/>
    <property type="match status" value="1"/>
</dbReference>
<dbReference type="PROSITE" id="PS51109">
    <property type="entry name" value="G5"/>
    <property type="match status" value="1"/>
</dbReference>
<gene>
    <name evidence="4" type="ORF">Dia5BBH33_12290</name>
</gene>
<keyword evidence="1 2" id="KW-0732">Signal</keyword>
<evidence type="ECO:0000313" key="4">
    <source>
        <dbReference type="EMBL" id="BBK25294.1"/>
    </source>
</evidence>
<dbReference type="Pfam" id="PF06725">
    <property type="entry name" value="3D"/>
    <property type="match status" value="1"/>
</dbReference>
<dbReference type="InterPro" id="IPR051933">
    <property type="entry name" value="Resuscitation_pf_RpfB"/>
</dbReference>
<dbReference type="CDD" id="cd14667">
    <property type="entry name" value="3D_containing_proteins"/>
    <property type="match status" value="1"/>
</dbReference>
<dbReference type="PANTHER" id="PTHR39160:SF4">
    <property type="entry name" value="RESUSCITATION-PROMOTING FACTOR RPFB"/>
    <property type="match status" value="1"/>
</dbReference>
<protein>
    <recommendedName>
        <fullName evidence="3">G5 domain-containing protein</fullName>
    </recommendedName>
</protein>
<dbReference type="GO" id="GO:0009254">
    <property type="term" value="P:peptidoglycan turnover"/>
    <property type="evidence" value="ECO:0007669"/>
    <property type="project" value="InterPro"/>
</dbReference>
<dbReference type="GO" id="GO:0019867">
    <property type="term" value="C:outer membrane"/>
    <property type="evidence" value="ECO:0007669"/>
    <property type="project" value="InterPro"/>
</dbReference>
<evidence type="ECO:0000259" key="3">
    <source>
        <dbReference type="PROSITE" id="PS51109"/>
    </source>
</evidence>
<organism evidence="4 5">
    <name type="scientific">Dialister hominis</name>
    <dbReference type="NCBI Taxonomy" id="2582419"/>
    <lineage>
        <taxon>Bacteria</taxon>
        <taxon>Bacillati</taxon>
        <taxon>Bacillota</taxon>
        <taxon>Negativicutes</taxon>
        <taxon>Veillonellales</taxon>
        <taxon>Veillonellaceae</taxon>
        <taxon>Dialister</taxon>
    </lineage>
</organism>
<dbReference type="InterPro" id="IPR007137">
    <property type="entry name" value="DUF348"/>
</dbReference>
<accession>A0A8D4UUM1</accession>
<dbReference type="Pfam" id="PF07501">
    <property type="entry name" value="G5"/>
    <property type="match status" value="1"/>
</dbReference>
<dbReference type="PANTHER" id="PTHR39160">
    <property type="entry name" value="CELL WALL-BINDING PROTEIN YOCH"/>
    <property type="match status" value="1"/>
</dbReference>
<feature type="domain" description="G5" evidence="3">
    <location>
        <begin position="150"/>
        <end position="230"/>
    </location>
</feature>
<dbReference type="InterPro" id="IPR011098">
    <property type="entry name" value="G5_dom"/>
</dbReference>
<feature type="chain" id="PRO_5034347892" description="G5 domain-containing protein" evidence="2">
    <location>
        <begin position="32"/>
        <end position="325"/>
    </location>
</feature>
<feature type="signal peptide" evidence="2">
    <location>
        <begin position="1"/>
        <end position="31"/>
    </location>
</feature>